<keyword evidence="1" id="KW-1133">Transmembrane helix</keyword>
<feature type="transmembrane region" description="Helical" evidence="1">
    <location>
        <begin position="205"/>
        <end position="226"/>
    </location>
</feature>
<protein>
    <recommendedName>
        <fullName evidence="2">DUF6533 domain-containing protein</fullName>
    </recommendedName>
</protein>
<dbReference type="InterPro" id="IPR045340">
    <property type="entry name" value="DUF6533"/>
</dbReference>
<gene>
    <name evidence="3" type="ORF">BD410DRAFT_545142</name>
</gene>
<keyword evidence="4" id="KW-1185">Reference proteome</keyword>
<sequence length="364" mass="41452">MARCWSKRNILVVQMAEMVHRDRYIATALLCLLCLEHFISLIDEWDFVRNSRIRFVNILFLFNRHTVLVVFAINLAVSSFGFTSLSTNLFSLGTVFVVLSNMHACHLELYVFSENRVYVGEEELLYIVASAITIGLTLSHNIQRPTLEPTLHICIHHPVKWELATWGILCAHNVLLLVVTGLHTRWDKKSGRGSSHLVNLFYRDAWIYSSIVSLCAIANILKLSLASTSVNSLLNFYTPAVLSITVSRLVFNMRRARLSYQAKEQQQQQSFTQNTAWTPHYIKKRLSQRRADADGVHTDGDATLVLGQAESQGAFVVDSPRPAKPIYLTLDLNFSSFGEEDWFFFPSPIRVPHEQHRSSPSFIP</sequence>
<feature type="domain" description="DUF6533" evidence="2">
    <location>
        <begin position="24"/>
        <end position="69"/>
    </location>
</feature>
<dbReference type="EMBL" id="ML170219">
    <property type="protein sequence ID" value="TDL17579.1"/>
    <property type="molecule type" value="Genomic_DNA"/>
</dbReference>
<feature type="transmembrane region" description="Helical" evidence="1">
    <location>
        <begin position="232"/>
        <end position="251"/>
    </location>
</feature>
<dbReference type="Proteomes" id="UP000294933">
    <property type="component" value="Unassembled WGS sequence"/>
</dbReference>
<evidence type="ECO:0000256" key="1">
    <source>
        <dbReference type="SAM" id="Phobius"/>
    </source>
</evidence>
<dbReference type="AlphaFoldDB" id="A0A4Y7PSN7"/>
<keyword evidence="1" id="KW-0812">Transmembrane</keyword>
<dbReference type="VEuPathDB" id="FungiDB:BD410DRAFT_545142"/>
<keyword evidence="1" id="KW-0472">Membrane</keyword>
<evidence type="ECO:0000313" key="4">
    <source>
        <dbReference type="Proteomes" id="UP000294933"/>
    </source>
</evidence>
<proteinExistence type="predicted"/>
<feature type="transmembrane region" description="Helical" evidence="1">
    <location>
        <begin position="124"/>
        <end position="143"/>
    </location>
</feature>
<evidence type="ECO:0000259" key="2">
    <source>
        <dbReference type="Pfam" id="PF20151"/>
    </source>
</evidence>
<feature type="transmembrane region" description="Helical" evidence="1">
    <location>
        <begin position="89"/>
        <end position="112"/>
    </location>
</feature>
<reference evidence="3 4" key="1">
    <citation type="submission" date="2018-06" db="EMBL/GenBank/DDBJ databases">
        <title>A transcriptomic atlas of mushroom development highlights an independent origin of complex multicellularity.</title>
        <authorList>
            <consortium name="DOE Joint Genome Institute"/>
            <person name="Krizsan K."/>
            <person name="Almasi E."/>
            <person name="Merenyi Z."/>
            <person name="Sahu N."/>
            <person name="Viragh M."/>
            <person name="Koszo T."/>
            <person name="Mondo S."/>
            <person name="Kiss B."/>
            <person name="Balint B."/>
            <person name="Kues U."/>
            <person name="Barry K."/>
            <person name="Hegedus J.C."/>
            <person name="Henrissat B."/>
            <person name="Johnson J."/>
            <person name="Lipzen A."/>
            <person name="Ohm R."/>
            <person name="Nagy I."/>
            <person name="Pangilinan J."/>
            <person name="Yan J."/>
            <person name="Xiong Y."/>
            <person name="Grigoriev I.V."/>
            <person name="Hibbett D.S."/>
            <person name="Nagy L.G."/>
        </authorList>
    </citation>
    <scope>NUCLEOTIDE SEQUENCE [LARGE SCALE GENOMIC DNA]</scope>
    <source>
        <strain evidence="3 4">SZMC22713</strain>
    </source>
</reference>
<feature type="transmembrane region" description="Helical" evidence="1">
    <location>
        <begin position="163"/>
        <end position="184"/>
    </location>
</feature>
<organism evidence="3 4">
    <name type="scientific">Rickenella mellea</name>
    <dbReference type="NCBI Taxonomy" id="50990"/>
    <lineage>
        <taxon>Eukaryota</taxon>
        <taxon>Fungi</taxon>
        <taxon>Dikarya</taxon>
        <taxon>Basidiomycota</taxon>
        <taxon>Agaricomycotina</taxon>
        <taxon>Agaricomycetes</taxon>
        <taxon>Hymenochaetales</taxon>
        <taxon>Rickenellaceae</taxon>
        <taxon>Rickenella</taxon>
    </lineage>
</organism>
<name>A0A4Y7PSN7_9AGAM</name>
<evidence type="ECO:0000313" key="3">
    <source>
        <dbReference type="EMBL" id="TDL17579.1"/>
    </source>
</evidence>
<dbReference type="Pfam" id="PF20151">
    <property type="entry name" value="DUF6533"/>
    <property type="match status" value="1"/>
</dbReference>
<accession>A0A4Y7PSN7</accession>
<feature type="transmembrane region" description="Helical" evidence="1">
    <location>
        <begin position="55"/>
        <end position="77"/>
    </location>
</feature>